<name>K0TED0_THAOC</name>
<sequence>MAMLLCGFVGESGRGGKIFALKMERDGEDISQGSFCNRTPVSRKSINFVALLLLVALCALECTAQETICRRDYEKREDKESQGLEDGGCYMCSAYEGSKLPGDPLCLSFSVARTPVLAANEYRYNNAIENCCLYRREYPAKAYVDATKVQKGELPNMCQQQATCWTRYELDTSALVQNDNCDSSSYTKLPSNMCKQTWAPTEYDEETITDVMKTMEEGCRFEDKLFQQLLWQAYRQCKRERDAEAGTVTMNVKVNVK</sequence>
<reference evidence="1 2" key="1">
    <citation type="journal article" date="2012" name="Genome Biol.">
        <title>Genome and low-iron response of an oceanic diatom adapted to chronic iron limitation.</title>
        <authorList>
            <person name="Lommer M."/>
            <person name="Specht M."/>
            <person name="Roy A.S."/>
            <person name="Kraemer L."/>
            <person name="Andreson R."/>
            <person name="Gutowska M.A."/>
            <person name="Wolf J."/>
            <person name="Bergner S.V."/>
            <person name="Schilhabel M.B."/>
            <person name="Klostermeier U.C."/>
            <person name="Beiko R.G."/>
            <person name="Rosenstiel P."/>
            <person name="Hippler M."/>
            <person name="Laroche J."/>
        </authorList>
    </citation>
    <scope>NUCLEOTIDE SEQUENCE [LARGE SCALE GENOMIC DNA]</scope>
    <source>
        <strain evidence="1 2">CCMP1005</strain>
    </source>
</reference>
<proteinExistence type="predicted"/>
<protein>
    <submittedName>
        <fullName evidence="1">Uncharacterized protein</fullName>
    </submittedName>
</protein>
<evidence type="ECO:0000313" key="2">
    <source>
        <dbReference type="Proteomes" id="UP000266841"/>
    </source>
</evidence>
<accession>K0TED0</accession>
<organism evidence="1 2">
    <name type="scientific">Thalassiosira oceanica</name>
    <name type="common">Marine diatom</name>
    <dbReference type="NCBI Taxonomy" id="159749"/>
    <lineage>
        <taxon>Eukaryota</taxon>
        <taxon>Sar</taxon>
        <taxon>Stramenopiles</taxon>
        <taxon>Ochrophyta</taxon>
        <taxon>Bacillariophyta</taxon>
        <taxon>Coscinodiscophyceae</taxon>
        <taxon>Thalassiosirophycidae</taxon>
        <taxon>Thalassiosirales</taxon>
        <taxon>Thalassiosiraceae</taxon>
        <taxon>Thalassiosira</taxon>
    </lineage>
</organism>
<dbReference type="EMBL" id="AGNL01002902">
    <property type="protein sequence ID" value="EJK75499.1"/>
    <property type="molecule type" value="Genomic_DNA"/>
</dbReference>
<evidence type="ECO:0000313" key="1">
    <source>
        <dbReference type="EMBL" id="EJK75499.1"/>
    </source>
</evidence>
<comment type="caution">
    <text evidence="1">The sequence shown here is derived from an EMBL/GenBank/DDBJ whole genome shotgun (WGS) entry which is preliminary data.</text>
</comment>
<gene>
    <name evidence="1" type="ORF">THAOC_02776</name>
</gene>
<keyword evidence="2" id="KW-1185">Reference proteome</keyword>
<dbReference type="AlphaFoldDB" id="K0TED0"/>
<dbReference type="Proteomes" id="UP000266841">
    <property type="component" value="Unassembled WGS sequence"/>
</dbReference>